<evidence type="ECO:0000256" key="3">
    <source>
        <dbReference type="ARBA" id="ARBA00022692"/>
    </source>
</evidence>
<feature type="transmembrane region" description="Helical" evidence="6">
    <location>
        <begin position="101"/>
        <end position="118"/>
    </location>
</feature>
<dbReference type="GO" id="GO:0005886">
    <property type="term" value="C:plasma membrane"/>
    <property type="evidence" value="ECO:0007669"/>
    <property type="project" value="UniProtKB-SubCell"/>
</dbReference>
<keyword evidence="3 6" id="KW-0812">Transmembrane</keyword>
<evidence type="ECO:0000256" key="1">
    <source>
        <dbReference type="ARBA" id="ARBA00004651"/>
    </source>
</evidence>
<sequence>MPIHASSHRGTWLGLLAVILWSAVPPLIRLLSENFGPIGGAALMYSVSAALLAAVLGWPRLRDFPPRYLLLGGGLFACYEIALALALGFAQNRMQAIELGIVNYLWPCFTVLMAVAFNGQRAGPLLLPGLCLSLLGVAWIMSGGALSPAGILRNALQNPLSYSLALAGALLWAAYCTFTKRLSQGKNGIAPFFALTALALWLQYGLSRESLAMPALSSIAILLLAAVVMAAGYAAWNIAIAEGNMMLLVAASYSTPVLSSALASAILSTALSFAFWQGAAMVAAGSLLCWRSTRPARAA</sequence>
<accession>A0A1S1X0U6</accession>
<dbReference type="STRING" id="1903179.BI347_05110"/>
<evidence type="ECO:0000259" key="7">
    <source>
        <dbReference type="Pfam" id="PF00892"/>
    </source>
</evidence>
<dbReference type="Proteomes" id="UP000180088">
    <property type="component" value="Unassembled WGS sequence"/>
</dbReference>
<reference evidence="8 9" key="1">
    <citation type="submission" date="2016-09" db="EMBL/GenBank/DDBJ databases">
        <title>Chromobacterium muskegensis sp. nov., an insecticidal bacterium isolated from Sphagnum bogs.</title>
        <authorList>
            <person name="Sparks M.E."/>
            <person name="Blackburn M.B."/>
            <person name="Gundersen-Rindal D.E."/>
            <person name="Mitchell A."/>
            <person name="Farrar R."/>
            <person name="Kuhar D."/>
        </authorList>
    </citation>
    <scope>NUCLEOTIDE SEQUENCE [LARGE SCALE GENOMIC DNA]</scope>
    <source>
        <strain evidence="8 9">37-2</strain>
    </source>
</reference>
<dbReference type="SUPFAM" id="SSF103481">
    <property type="entry name" value="Multidrug resistance efflux transporter EmrE"/>
    <property type="match status" value="2"/>
</dbReference>
<dbReference type="OrthoDB" id="7065924at2"/>
<feature type="transmembrane region" description="Helical" evidence="6">
    <location>
        <begin position="273"/>
        <end position="290"/>
    </location>
</feature>
<organism evidence="8 9">
    <name type="scientific">Chromobacterium sphagni</name>
    <dbReference type="NCBI Taxonomy" id="1903179"/>
    <lineage>
        <taxon>Bacteria</taxon>
        <taxon>Pseudomonadati</taxon>
        <taxon>Pseudomonadota</taxon>
        <taxon>Betaproteobacteria</taxon>
        <taxon>Neisseriales</taxon>
        <taxon>Chromobacteriaceae</taxon>
        <taxon>Chromobacterium</taxon>
    </lineage>
</organism>
<dbReference type="InterPro" id="IPR051258">
    <property type="entry name" value="Diverse_Substrate_Transporter"/>
</dbReference>
<evidence type="ECO:0000256" key="2">
    <source>
        <dbReference type="ARBA" id="ARBA00022475"/>
    </source>
</evidence>
<feature type="transmembrane region" description="Helical" evidence="6">
    <location>
        <begin position="189"/>
        <end position="206"/>
    </location>
</feature>
<protein>
    <submittedName>
        <fullName evidence="8">Aromatic amino acid transporter</fullName>
    </submittedName>
</protein>
<feature type="domain" description="EamA" evidence="7">
    <location>
        <begin position="10"/>
        <end position="141"/>
    </location>
</feature>
<dbReference type="PANTHER" id="PTHR42920:SF24">
    <property type="entry name" value="AROMATIC AMINO ACID EXPORTER YDDG"/>
    <property type="match status" value="1"/>
</dbReference>
<feature type="transmembrane region" description="Helical" evidence="6">
    <location>
        <begin position="247"/>
        <end position="267"/>
    </location>
</feature>
<evidence type="ECO:0000313" key="9">
    <source>
        <dbReference type="Proteomes" id="UP000180088"/>
    </source>
</evidence>
<name>A0A1S1X0U6_9NEIS</name>
<feature type="transmembrane region" description="Helical" evidence="6">
    <location>
        <begin position="159"/>
        <end position="177"/>
    </location>
</feature>
<feature type="transmembrane region" description="Helical" evidence="6">
    <location>
        <begin position="12"/>
        <end position="32"/>
    </location>
</feature>
<comment type="subcellular location">
    <subcellularLocation>
        <location evidence="1">Cell membrane</location>
        <topology evidence="1">Multi-pass membrane protein</topology>
    </subcellularLocation>
</comment>
<keyword evidence="4 6" id="KW-1133">Transmembrane helix</keyword>
<keyword evidence="2" id="KW-1003">Cell membrane</keyword>
<evidence type="ECO:0000256" key="4">
    <source>
        <dbReference type="ARBA" id="ARBA00022989"/>
    </source>
</evidence>
<feature type="transmembrane region" description="Helical" evidence="6">
    <location>
        <begin position="68"/>
        <end position="89"/>
    </location>
</feature>
<comment type="caution">
    <text evidence="8">The sequence shown here is derived from an EMBL/GenBank/DDBJ whole genome shotgun (WGS) entry which is preliminary data.</text>
</comment>
<evidence type="ECO:0000256" key="5">
    <source>
        <dbReference type="ARBA" id="ARBA00023136"/>
    </source>
</evidence>
<dbReference type="Pfam" id="PF00892">
    <property type="entry name" value="EamA"/>
    <property type="match status" value="2"/>
</dbReference>
<dbReference type="PANTHER" id="PTHR42920">
    <property type="entry name" value="OS03G0707200 PROTEIN-RELATED"/>
    <property type="match status" value="1"/>
</dbReference>
<dbReference type="NCBIfam" id="NF008676">
    <property type="entry name" value="PRK11689.1"/>
    <property type="match status" value="1"/>
</dbReference>
<dbReference type="RefSeq" id="WP_071115441.1">
    <property type="nucleotide sequence ID" value="NZ_MKCS01000001.1"/>
</dbReference>
<proteinExistence type="predicted"/>
<keyword evidence="5 6" id="KW-0472">Membrane</keyword>
<dbReference type="AlphaFoldDB" id="A0A1S1X0U6"/>
<feature type="transmembrane region" description="Helical" evidence="6">
    <location>
        <begin position="38"/>
        <end position="56"/>
    </location>
</feature>
<feature type="transmembrane region" description="Helical" evidence="6">
    <location>
        <begin position="125"/>
        <end position="147"/>
    </location>
</feature>
<gene>
    <name evidence="8" type="ORF">BI347_05110</name>
</gene>
<feature type="domain" description="EamA" evidence="7">
    <location>
        <begin position="162"/>
        <end position="288"/>
    </location>
</feature>
<dbReference type="EMBL" id="MKCS01000001">
    <property type="protein sequence ID" value="OHX12958.1"/>
    <property type="molecule type" value="Genomic_DNA"/>
</dbReference>
<dbReference type="InterPro" id="IPR000620">
    <property type="entry name" value="EamA_dom"/>
</dbReference>
<dbReference type="InterPro" id="IPR037185">
    <property type="entry name" value="EmrE-like"/>
</dbReference>
<evidence type="ECO:0000313" key="8">
    <source>
        <dbReference type="EMBL" id="OHX12958.1"/>
    </source>
</evidence>
<feature type="transmembrane region" description="Helical" evidence="6">
    <location>
        <begin position="212"/>
        <end position="235"/>
    </location>
</feature>
<evidence type="ECO:0000256" key="6">
    <source>
        <dbReference type="SAM" id="Phobius"/>
    </source>
</evidence>